<sequence>MYDIAWAFLSGACGGVAVLFVAPFLKLEKALTCKLVKIFHISQHSGLVQDAKSTSKGSEASSCCCSCHGARNSKSTVSSTAAHKVKRWMDGCMRDTSKKHSIRKMVLNEIDEAFQTTGATSRFAPASLHVVTSATRLTRGKGTAPRRYGHGYALSLRTTSSLSM</sequence>
<organism evidence="2 3">
    <name type="scientific">Cladophialophora carrionii</name>
    <dbReference type="NCBI Taxonomy" id="86049"/>
    <lineage>
        <taxon>Eukaryota</taxon>
        <taxon>Fungi</taxon>
        <taxon>Dikarya</taxon>
        <taxon>Ascomycota</taxon>
        <taxon>Pezizomycotina</taxon>
        <taxon>Eurotiomycetes</taxon>
        <taxon>Chaetothyriomycetidae</taxon>
        <taxon>Chaetothyriales</taxon>
        <taxon>Herpotrichiellaceae</taxon>
        <taxon>Cladophialophora</taxon>
    </lineage>
</organism>
<keyword evidence="1" id="KW-0472">Membrane</keyword>
<protein>
    <submittedName>
        <fullName evidence="2">Uncharacterized protein</fullName>
    </submittedName>
</protein>
<proteinExistence type="predicted"/>
<gene>
    <name evidence="2" type="ORF">CLCR_00523</name>
</gene>
<keyword evidence="1" id="KW-1133">Transmembrane helix</keyword>
<comment type="caution">
    <text evidence="2">The sequence shown here is derived from an EMBL/GenBank/DDBJ whole genome shotgun (WGS) entry which is preliminary data.</text>
</comment>
<feature type="transmembrane region" description="Helical" evidence="1">
    <location>
        <begin position="6"/>
        <end position="25"/>
    </location>
</feature>
<reference evidence="3" key="1">
    <citation type="submission" date="2015-07" db="EMBL/GenBank/DDBJ databases">
        <authorList>
            <person name="Teixeira M.M."/>
            <person name="Souza R.C."/>
            <person name="Almeida L.G."/>
            <person name="Vicente V.A."/>
            <person name="de Hoog S."/>
            <person name="Bocca A.L."/>
            <person name="de Almeida S.R."/>
            <person name="Vasconcelos A.T."/>
            <person name="Felipe M.S."/>
        </authorList>
    </citation>
    <scope>NUCLEOTIDE SEQUENCE [LARGE SCALE GENOMIC DNA]</scope>
    <source>
        <strain evidence="3">KSF</strain>
    </source>
</reference>
<dbReference type="AlphaFoldDB" id="A0A1C1CBT8"/>
<evidence type="ECO:0000313" key="3">
    <source>
        <dbReference type="Proteomes" id="UP000094526"/>
    </source>
</evidence>
<dbReference type="EMBL" id="LGRB01000017">
    <property type="protein sequence ID" value="OCT45946.1"/>
    <property type="molecule type" value="Genomic_DNA"/>
</dbReference>
<dbReference type="Proteomes" id="UP000094526">
    <property type="component" value="Unassembled WGS sequence"/>
</dbReference>
<accession>A0A1C1CBT8</accession>
<evidence type="ECO:0000313" key="2">
    <source>
        <dbReference type="EMBL" id="OCT45946.1"/>
    </source>
</evidence>
<keyword evidence="3" id="KW-1185">Reference proteome</keyword>
<evidence type="ECO:0000256" key="1">
    <source>
        <dbReference type="SAM" id="Phobius"/>
    </source>
</evidence>
<name>A0A1C1CBT8_9EURO</name>
<dbReference type="VEuPathDB" id="FungiDB:CLCR_00523"/>
<keyword evidence="1" id="KW-0812">Transmembrane</keyword>